<evidence type="ECO:0000313" key="2">
    <source>
        <dbReference type="EMBL" id="EJK77957.1"/>
    </source>
</evidence>
<feature type="region of interest" description="Disordered" evidence="1">
    <location>
        <begin position="33"/>
        <end position="70"/>
    </location>
</feature>
<sequence length="82" mass="8977">GRLGERGEYRLAAREEGQVGEGELRVEDGVALAERGAADPASADVERRGRGEEEREAEEDGGEAGYHRRLLVQDEAEEILNL</sequence>
<comment type="caution">
    <text evidence="2">The sequence shown here is derived from an EMBL/GenBank/DDBJ whole genome shotgun (WGS) entry which is preliminary data.</text>
</comment>
<protein>
    <submittedName>
        <fullName evidence="2">Uncharacterized protein</fullName>
    </submittedName>
</protein>
<reference evidence="2 3" key="1">
    <citation type="journal article" date="2012" name="Genome Biol.">
        <title>Genome and low-iron response of an oceanic diatom adapted to chronic iron limitation.</title>
        <authorList>
            <person name="Lommer M."/>
            <person name="Specht M."/>
            <person name="Roy A.S."/>
            <person name="Kraemer L."/>
            <person name="Andreson R."/>
            <person name="Gutowska M.A."/>
            <person name="Wolf J."/>
            <person name="Bergner S.V."/>
            <person name="Schilhabel M.B."/>
            <person name="Klostermeier U.C."/>
            <person name="Beiko R.G."/>
            <person name="Rosenstiel P."/>
            <person name="Hippler M."/>
            <person name="Laroche J."/>
        </authorList>
    </citation>
    <scope>NUCLEOTIDE SEQUENCE [LARGE SCALE GENOMIC DNA]</scope>
    <source>
        <strain evidence="2 3">CCMP1005</strain>
    </source>
</reference>
<feature type="non-terminal residue" evidence="2">
    <location>
        <position position="1"/>
    </location>
</feature>
<dbReference type="AlphaFoldDB" id="K0TRK5"/>
<keyword evidence="3" id="KW-1185">Reference proteome</keyword>
<accession>K0TRK5</accession>
<name>K0TRK5_THAOC</name>
<evidence type="ECO:0000256" key="1">
    <source>
        <dbReference type="SAM" id="MobiDB-lite"/>
    </source>
</evidence>
<organism evidence="2 3">
    <name type="scientific">Thalassiosira oceanica</name>
    <name type="common">Marine diatom</name>
    <dbReference type="NCBI Taxonomy" id="159749"/>
    <lineage>
        <taxon>Eukaryota</taxon>
        <taxon>Sar</taxon>
        <taxon>Stramenopiles</taxon>
        <taxon>Ochrophyta</taxon>
        <taxon>Bacillariophyta</taxon>
        <taxon>Coscinodiscophyceae</taxon>
        <taxon>Thalassiosirophycidae</taxon>
        <taxon>Thalassiosirales</taxon>
        <taxon>Thalassiosiraceae</taxon>
        <taxon>Thalassiosira</taxon>
    </lineage>
</organism>
<evidence type="ECO:0000313" key="3">
    <source>
        <dbReference type="Proteomes" id="UP000266841"/>
    </source>
</evidence>
<feature type="compositionally biased region" description="Basic and acidic residues" evidence="1">
    <location>
        <begin position="44"/>
        <end position="53"/>
    </location>
</feature>
<dbReference type="Proteomes" id="UP000266841">
    <property type="component" value="Unassembled WGS sequence"/>
</dbReference>
<proteinExistence type="predicted"/>
<gene>
    <name evidence="2" type="ORF">THAOC_00173</name>
</gene>
<dbReference type="EMBL" id="AGNL01000173">
    <property type="protein sequence ID" value="EJK77957.1"/>
    <property type="molecule type" value="Genomic_DNA"/>
</dbReference>